<dbReference type="Pfam" id="PF01520">
    <property type="entry name" value="Amidase_3"/>
    <property type="match status" value="1"/>
</dbReference>
<evidence type="ECO:0000313" key="3">
    <source>
        <dbReference type="EMBL" id="HIU99512.1"/>
    </source>
</evidence>
<name>A0A9D1SWD0_9FIRM</name>
<dbReference type="SMART" id="SM00646">
    <property type="entry name" value="Ami_3"/>
    <property type="match status" value="1"/>
</dbReference>
<dbReference type="GO" id="GO:0008745">
    <property type="term" value="F:N-acetylmuramoyl-L-alanine amidase activity"/>
    <property type="evidence" value="ECO:0007669"/>
    <property type="project" value="InterPro"/>
</dbReference>
<keyword evidence="1" id="KW-0378">Hydrolase</keyword>
<reference evidence="3" key="1">
    <citation type="submission" date="2020-10" db="EMBL/GenBank/DDBJ databases">
        <authorList>
            <person name="Gilroy R."/>
        </authorList>
    </citation>
    <scope>NUCLEOTIDE SEQUENCE</scope>
    <source>
        <strain evidence="3">23406</strain>
    </source>
</reference>
<organism evidence="3 4">
    <name type="scientific">Candidatus Stercoripulliclostridium merdipullorum</name>
    <dbReference type="NCBI Taxonomy" id="2840952"/>
    <lineage>
        <taxon>Bacteria</taxon>
        <taxon>Bacillati</taxon>
        <taxon>Bacillota</taxon>
        <taxon>Clostridia</taxon>
        <taxon>Eubacteriales</taxon>
        <taxon>Candidatus Stercoripulliclostridium</taxon>
    </lineage>
</organism>
<evidence type="ECO:0000256" key="1">
    <source>
        <dbReference type="ARBA" id="ARBA00022801"/>
    </source>
</evidence>
<sequence>MILVAKKKTLWMIVLVVVLLVLAATGATIAVLAAPPQKPIVVLDPGHGGIDGGVSGVNSKVKESEINLMISQSVKKLLEDQGIVTVLTRETADGLYPEGSTHTKRDDMEKRKQIIREAAPSLVVSIHCNKFPDGSRRGAQAFFHPMSESSKRLATYLQTNLNAVNQSTAGKTYAPLKGDYYILNCSPYPSAIAECGFLSNPDDDALLNTEAHRERIAYAVFSSIVTFLTTAA</sequence>
<proteinExistence type="predicted"/>
<evidence type="ECO:0000259" key="2">
    <source>
        <dbReference type="SMART" id="SM00646"/>
    </source>
</evidence>
<dbReference type="InterPro" id="IPR050695">
    <property type="entry name" value="N-acetylmuramoyl_amidase_3"/>
</dbReference>
<dbReference type="Gene3D" id="3.40.630.40">
    <property type="entry name" value="Zn-dependent exopeptidases"/>
    <property type="match status" value="1"/>
</dbReference>
<dbReference type="CDD" id="cd02696">
    <property type="entry name" value="MurNAc-LAA"/>
    <property type="match status" value="1"/>
</dbReference>
<dbReference type="InterPro" id="IPR002508">
    <property type="entry name" value="MurNAc-LAA_cat"/>
</dbReference>
<reference evidence="3" key="2">
    <citation type="journal article" date="2021" name="PeerJ">
        <title>Extensive microbial diversity within the chicken gut microbiome revealed by metagenomics and culture.</title>
        <authorList>
            <person name="Gilroy R."/>
            <person name="Ravi A."/>
            <person name="Getino M."/>
            <person name="Pursley I."/>
            <person name="Horton D.L."/>
            <person name="Alikhan N.F."/>
            <person name="Baker D."/>
            <person name="Gharbi K."/>
            <person name="Hall N."/>
            <person name="Watson M."/>
            <person name="Adriaenssens E.M."/>
            <person name="Foster-Nyarko E."/>
            <person name="Jarju S."/>
            <person name="Secka A."/>
            <person name="Antonio M."/>
            <person name="Oren A."/>
            <person name="Chaudhuri R.R."/>
            <person name="La Ragione R."/>
            <person name="Hildebrand F."/>
            <person name="Pallen M.J."/>
        </authorList>
    </citation>
    <scope>NUCLEOTIDE SEQUENCE</scope>
    <source>
        <strain evidence="3">23406</strain>
    </source>
</reference>
<dbReference type="EMBL" id="DVOH01000002">
    <property type="protein sequence ID" value="HIU99512.1"/>
    <property type="molecule type" value="Genomic_DNA"/>
</dbReference>
<dbReference type="PANTHER" id="PTHR30404">
    <property type="entry name" value="N-ACETYLMURAMOYL-L-ALANINE AMIDASE"/>
    <property type="match status" value="1"/>
</dbReference>
<comment type="caution">
    <text evidence="3">The sequence shown here is derived from an EMBL/GenBank/DDBJ whole genome shotgun (WGS) entry which is preliminary data.</text>
</comment>
<protein>
    <submittedName>
        <fullName evidence="3">N-acetylmuramoyl-L-alanine amidase</fullName>
    </submittedName>
</protein>
<dbReference type="AlphaFoldDB" id="A0A9D1SWD0"/>
<evidence type="ECO:0000313" key="4">
    <source>
        <dbReference type="Proteomes" id="UP000886891"/>
    </source>
</evidence>
<dbReference type="SUPFAM" id="SSF53187">
    <property type="entry name" value="Zn-dependent exopeptidases"/>
    <property type="match status" value="1"/>
</dbReference>
<dbReference type="GO" id="GO:0030288">
    <property type="term" value="C:outer membrane-bounded periplasmic space"/>
    <property type="evidence" value="ECO:0007669"/>
    <property type="project" value="TreeGrafter"/>
</dbReference>
<gene>
    <name evidence="3" type="ORF">IAB14_00165</name>
</gene>
<dbReference type="PANTHER" id="PTHR30404:SF0">
    <property type="entry name" value="N-ACETYLMURAMOYL-L-ALANINE AMIDASE AMIC"/>
    <property type="match status" value="1"/>
</dbReference>
<dbReference type="Proteomes" id="UP000886891">
    <property type="component" value="Unassembled WGS sequence"/>
</dbReference>
<dbReference type="GO" id="GO:0009253">
    <property type="term" value="P:peptidoglycan catabolic process"/>
    <property type="evidence" value="ECO:0007669"/>
    <property type="project" value="InterPro"/>
</dbReference>
<feature type="domain" description="MurNAc-LAA" evidence="2">
    <location>
        <begin position="112"/>
        <end position="225"/>
    </location>
</feature>
<accession>A0A9D1SWD0</accession>